<dbReference type="Proteomes" id="UP001352852">
    <property type="component" value="Unassembled WGS sequence"/>
</dbReference>
<sequence length="67" mass="7697">MKAEEITLNGLNSAIRRERALWGLAGPALHIHKSRMRLRSLLRKWCRNQKPAVLPDQARPEGTETRP</sequence>
<comment type="caution">
    <text evidence="1">The sequence shown here is derived from an EMBL/GenBank/DDBJ whole genome shotgun (WGS) entry which is preliminary data.</text>
</comment>
<name>A0ABU7DWD4_9TELE</name>
<organism evidence="1 2">
    <name type="scientific">Characodon lateralis</name>
    <dbReference type="NCBI Taxonomy" id="208331"/>
    <lineage>
        <taxon>Eukaryota</taxon>
        <taxon>Metazoa</taxon>
        <taxon>Chordata</taxon>
        <taxon>Craniata</taxon>
        <taxon>Vertebrata</taxon>
        <taxon>Euteleostomi</taxon>
        <taxon>Actinopterygii</taxon>
        <taxon>Neopterygii</taxon>
        <taxon>Teleostei</taxon>
        <taxon>Neoteleostei</taxon>
        <taxon>Acanthomorphata</taxon>
        <taxon>Ovalentaria</taxon>
        <taxon>Atherinomorphae</taxon>
        <taxon>Cyprinodontiformes</taxon>
        <taxon>Goodeidae</taxon>
        <taxon>Characodon</taxon>
    </lineage>
</organism>
<accession>A0ABU7DWD4</accession>
<reference evidence="1 2" key="1">
    <citation type="submission" date="2021-06" db="EMBL/GenBank/DDBJ databases">
        <authorList>
            <person name="Palmer J.M."/>
        </authorList>
    </citation>
    <scope>NUCLEOTIDE SEQUENCE [LARGE SCALE GENOMIC DNA]</scope>
    <source>
        <strain evidence="1 2">CL_MEX2019</strain>
        <tissue evidence="1">Muscle</tissue>
    </source>
</reference>
<evidence type="ECO:0000313" key="1">
    <source>
        <dbReference type="EMBL" id="MED6279362.1"/>
    </source>
</evidence>
<gene>
    <name evidence="1" type="ORF">CHARACLAT_033640</name>
</gene>
<proteinExistence type="predicted"/>
<keyword evidence="2" id="KW-1185">Reference proteome</keyword>
<evidence type="ECO:0000313" key="2">
    <source>
        <dbReference type="Proteomes" id="UP001352852"/>
    </source>
</evidence>
<dbReference type="EMBL" id="JAHUTJ010040610">
    <property type="protein sequence ID" value="MED6279362.1"/>
    <property type="molecule type" value="Genomic_DNA"/>
</dbReference>
<protein>
    <submittedName>
        <fullName evidence="1">Uncharacterized protein</fullName>
    </submittedName>
</protein>